<keyword evidence="3" id="KW-0547">Nucleotide-binding</keyword>
<keyword evidence="5" id="KW-0346">Stress response</keyword>
<accession>A0ABZ1YWZ7</accession>
<dbReference type="EMBL" id="CP109441">
    <property type="protein sequence ID" value="WUV46780.1"/>
    <property type="molecule type" value="Genomic_DNA"/>
</dbReference>
<dbReference type="PRINTS" id="PR00301">
    <property type="entry name" value="HEATSHOCK70"/>
</dbReference>
<proteinExistence type="inferred from homology"/>
<name>A0ABZ1YWZ7_9NOCA</name>
<dbReference type="InterPro" id="IPR013126">
    <property type="entry name" value="Hsp_70_fam"/>
</dbReference>
<sequence length="824" mass="89122">MNAINFGIDLGTTNSAIAVLRGVDTEIVKNNEDGDITPSAVWISRHGSLQVGRAAKDKAEIDPDNTAMEFKRHMGFAGTVKRFAGSDRGLSAEELSAEVLKSLRADVTQRLGDNVDAAVITVPAAFDLNACHATRHAAELAGLRQIPLLQEPAAAAMAHGFQSSADGVRWLVYDLGGGTFDAAVVRLRDGEFSIVTHAGDNHLGGKDIDWRIIEKLLLPALAKRHGLDVRRGDARWRATLNTLKLEAERAKIRLSRQVGTEIVADLVGPDGLRRYEFEFELRRADLERLTAPVLARTVELCRRALAEKNLGRGDIERVVLVGGPTLSPFVRDYLADPDSGLGISLDHTQDPLTVVARGAAIFAGTQRYETVSAPVVHGGFTLTLDYHPVGPDPDPLIRGSIEPADRGLSIEFGNPESRPPWHSGRLPVAADGTFATRVLAERGRLNTFQVWLSDAFGNRRQVGPDTFTYTVGAVQTEQPLIHSIGIGLADNTLLSLAPKGATLPVRCRTKLHTTTTIGPGVASGVIRIPILEGEQPRADRNRQVGCLEVRAQQVSRPLPLGSDIEFIVEIDSSRLVTARAYVPMLDEEFDQVADLESETVPTHNELADRVSEIRERLASLRSRQGQAGDPVAGMVLMRVDAAGRTETVEQRLAAARDDTDAAQGCDAMVRELHAALDEAEDALQWPELVAEARSACVEATDIVAAHGNTDDAAAMRVATLAIEEAIDTRDSRSLRQHTNDLGRLIGQVLDRAGVLQVELFHHLAARRAEMSSPPHADRLIAQGRAALDRDETAPLRSINSQLFALLPTASQAAGDPFSTVRPSY</sequence>
<gene>
    <name evidence="7" type="ORF">OG563_00510</name>
</gene>
<keyword evidence="4" id="KW-0067">ATP-binding</keyword>
<keyword evidence="8" id="KW-1185">Reference proteome</keyword>
<comment type="similarity">
    <text evidence="1">Belongs to the heat shock protein 70 family.</text>
</comment>
<protein>
    <submittedName>
        <fullName evidence="7">Hsp70 family protein</fullName>
    </submittedName>
</protein>
<keyword evidence="2" id="KW-0597">Phosphoprotein</keyword>
<evidence type="ECO:0000256" key="1">
    <source>
        <dbReference type="ARBA" id="ARBA00007381"/>
    </source>
</evidence>
<dbReference type="PANTHER" id="PTHR19375">
    <property type="entry name" value="HEAT SHOCK PROTEIN 70KDA"/>
    <property type="match status" value="1"/>
</dbReference>
<dbReference type="Gene3D" id="2.60.34.10">
    <property type="entry name" value="Substrate Binding Domain Of DNAk, Chain A, domain 1"/>
    <property type="match status" value="1"/>
</dbReference>
<dbReference type="InterPro" id="IPR018181">
    <property type="entry name" value="Heat_shock_70_CS"/>
</dbReference>
<reference evidence="7" key="1">
    <citation type="submission" date="2022-10" db="EMBL/GenBank/DDBJ databases">
        <title>The complete genomes of actinobacterial strains from the NBC collection.</title>
        <authorList>
            <person name="Joergensen T.S."/>
            <person name="Alvarez Arevalo M."/>
            <person name="Sterndorff E.B."/>
            <person name="Faurdal D."/>
            <person name="Vuksanovic O."/>
            <person name="Mourched A.-S."/>
            <person name="Charusanti P."/>
            <person name="Shaw S."/>
            <person name="Blin K."/>
            <person name="Weber T."/>
        </authorList>
    </citation>
    <scope>NUCLEOTIDE SEQUENCE</scope>
    <source>
        <strain evidence="7">NBC_01482</strain>
    </source>
</reference>
<evidence type="ECO:0000256" key="5">
    <source>
        <dbReference type="ARBA" id="ARBA00023016"/>
    </source>
</evidence>
<dbReference type="PROSITE" id="PS00297">
    <property type="entry name" value="HSP70_1"/>
    <property type="match status" value="1"/>
</dbReference>
<organism evidence="7 8">
    <name type="scientific">Nocardia vinacea</name>
    <dbReference type="NCBI Taxonomy" id="96468"/>
    <lineage>
        <taxon>Bacteria</taxon>
        <taxon>Bacillati</taxon>
        <taxon>Actinomycetota</taxon>
        <taxon>Actinomycetes</taxon>
        <taxon>Mycobacteriales</taxon>
        <taxon>Nocardiaceae</taxon>
        <taxon>Nocardia</taxon>
    </lineage>
</organism>
<dbReference type="RefSeq" id="WP_329410845.1">
    <property type="nucleotide sequence ID" value="NZ_CP109441.1"/>
</dbReference>
<evidence type="ECO:0000313" key="8">
    <source>
        <dbReference type="Proteomes" id="UP001432062"/>
    </source>
</evidence>
<keyword evidence="6" id="KW-0143">Chaperone</keyword>
<evidence type="ECO:0000256" key="6">
    <source>
        <dbReference type="ARBA" id="ARBA00023186"/>
    </source>
</evidence>
<dbReference type="Gene3D" id="3.90.640.10">
    <property type="entry name" value="Actin, Chain A, domain 4"/>
    <property type="match status" value="1"/>
</dbReference>
<dbReference type="SUPFAM" id="SSF53067">
    <property type="entry name" value="Actin-like ATPase domain"/>
    <property type="match status" value="2"/>
</dbReference>
<dbReference type="Proteomes" id="UP001432062">
    <property type="component" value="Chromosome"/>
</dbReference>
<evidence type="ECO:0000256" key="2">
    <source>
        <dbReference type="ARBA" id="ARBA00022553"/>
    </source>
</evidence>
<dbReference type="InterPro" id="IPR043129">
    <property type="entry name" value="ATPase_NBD"/>
</dbReference>
<evidence type="ECO:0000313" key="7">
    <source>
        <dbReference type="EMBL" id="WUV46780.1"/>
    </source>
</evidence>
<dbReference type="Pfam" id="PF00012">
    <property type="entry name" value="HSP70"/>
    <property type="match status" value="1"/>
</dbReference>
<dbReference type="InterPro" id="IPR029047">
    <property type="entry name" value="HSP70_peptide-bd_sf"/>
</dbReference>
<dbReference type="CDD" id="cd24029">
    <property type="entry name" value="ASKHA_NBD_HSP70_DnaK_HscA_HscC"/>
    <property type="match status" value="1"/>
</dbReference>
<dbReference type="SUPFAM" id="SSF100920">
    <property type="entry name" value="Heat shock protein 70kD (HSP70), peptide-binding domain"/>
    <property type="match status" value="1"/>
</dbReference>
<evidence type="ECO:0000256" key="3">
    <source>
        <dbReference type="ARBA" id="ARBA00022741"/>
    </source>
</evidence>
<evidence type="ECO:0000256" key="4">
    <source>
        <dbReference type="ARBA" id="ARBA00022840"/>
    </source>
</evidence>
<dbReference type="Gene3D" id="3.30.420.40">
    <property type="match status" value="2"/>
</dbReference>